<dbReference type="Proteomes" id="UP000003639">
    <property type="component" value="Unassembled WGS sequence"/>
</dbReference>
<protein>
    <submittedName>
        <fullName evidence="1">Uncharacterized protein</fullName>
    </submittedName>
</protein>
<evidence type="ECO:0000313" key="2">
    <source>
        <dbReference type="Proteomes" id="UP000003639"/>
    </source>
</evidence>
<organism evidence="1 2">
    <name type="scientific">Pseudoflavonifractor capillosus ATCC 29799</name>
    <dbReference type="NCBI Taxonomy" id="411467"/>
    <lineage>
        <taxon>Bacteria</taxon>
        <taxon>Bacillati</taxon>
        <taxon>Bacillota</taxon>
        <taxon>Clostridia</taxon>
        <taxon>Eubacteriales</taxon>
        <taxon>Oscillospiraceae</taxon>
        <taxon>Pseudoflavonifractor</taxon>
    </lineage>
</organism>
<keyword evidence="2" id="KW-1185">Reference proteome</keyword>
<reference evidence="1 2" key="1">
    <citation type="submission" date="2007-04" db="EMBL/GenBank/DDBJ databases">
        <authorList>
            <person name="Fulton L."/>
            <person name="Clifton S."/>
            <person name="Fulton B."/>
            <person name="Xu J."/>
            <person name="Minx P."/>
            <person name="Pepin K.H."/>
            <person name="Johnson M."/>
            <person name="Thiruvilangam P."/>
            <person name="Bhonagiri V."/>
            <person name="Nash W.E."/>
            <person name="Mardis E.R."/>
            <person name="Wilson R.K."/>
        </authorList>
    </citation>
    <scope>NUCLEOTIDE SEQUENCE [LARGE SCALE GENOMIC DNA]</scope>
    <source>
        <strain evidence="1 2">ATCC 29799</strain>
    </source>
</reference>
<dbReference type="AlphaFoldDB" id="A6NQG9"/>
<comment type="caution">
    <text evidence="1">The sequence shown here is derived from an EMBL/GenBank/DDBJ whole genome shotgun (WGS) entry which is preliminary data.</text>
</comment>
<dbReference type="EMBL" id="AAXG02000004">
    <property type="protein sequence ID" value="EDN01774.1"/>
    <property type="molecule type" value="Genomic_DNA"/>
</dbReference>
<proteinExistence type="predicted"/>
<gene>
    <name evidence="1" type="ORF">BACCAP_00439</name>
</gene>
<accession>A6NQG9</accession>
<name>A6NQG9_9FIRM</name>
<evidence type="ECO:0000313" key="1">
    <source>
        <dbReference type="EMBL" id="EDN01774.1"/>
    </source>
</evidence>
<reference evidence="1 2" key="2">
    <citation type="submission" date="2007-06" db="EMBL/GenBank/DDBJ databases">
        <title>Draft genome sequence of Pseudoflavonifractor capillosus ATCC 29799.</title>
        <authorList>
            <person name="Sudarsanam P."/>
            <person name="Ley R."/>
            <person name="Guruge J."/>
            <person name="Turnbaugh P.J."/>
            <person name="Mahowald M."/>
            <person name="Liep D."/>
            <person name="Gordon J."/>
        </authorList>
    </citation>
    <scope>NUCLEOTIDE SEQUENCE [LARGE SCALE GENOMIC DNA]</scope>
    <source>
        <strain evidence="1 2">ATCC 29799</strain>
    </source>
</reference>
<sequence>MPGQFICPGRCFGSGVPTGRARGDCSMAIITAALS</sequence>